<dbReference type="AlphaFoldDB" id="A0AAV4TZ34"/>
<dbReference type="GO" id="GO:0006913">
    <property type="term" value="P:nucleocytoplasmic transport"/>
    <property type="evidence" value="ECO:0007669"/>
    <property type="project" value="TreeGrafter"/>
</dbReference>
<dbReference type="InterPro" id="IPR036720">
    <property type="entry name" value="RanGAP1_C_sf"/>
</dbReference>
<dbReference type="GO" id="GO:0005634">
    <property type="term" value="C:nucleus"/>
    <property type="evidence" value="ECO:0007669"/>
    <property type="project" value="TreeGrafter"/>
</dbReference>
<keyword evidence="3" id="KW-0677">Repeat</keyword>
<dbReference type="InterPro" id="IPR027038">
    <property type="entry name" value="RanGap"/>
</dbReference>
<dbReference type="Proteomes" id="UP001054945">
    <property type="component" value="Unassembled WGS sequence"/>
</dbReference>
<dbReference type="GO" id="GO:0031267">
    <property type="term" value="F:small GTPase binding"/>
    <property type="evidence" value="ECO:0007669"/>
    <property type="project" value="TreeGrafter"/>
</dbReference>
<accession>A0AAV4TZ34</accession>
<dbReference type="CDD" id="cd00116">
    <property type="entry name" value="LRR_RI"/>
    <property type="match status" value="1"/>
</dbReference>
<sequence>MSSIDSLISKLASTTVEEVTEEKVVSFIGEALQLNTKEDAAVVVKAIQECLGMTTFQMEGNTIGIPAAEVIGKALESQPKFRKALWKDMFTGRDKTEIPRALSFLSKGIMTANAKLVVLDLSDNAFGPRGLVGLQELLESPCCYTLEELHLNNNGLGIQGAQLLSQSICKCIANSRKYGTPMRLKVFVCGRNRLENNGAVSVSKFLKEFGTLESVVMLQNGIYPEGIKALADAFSSNLNLKVINLEDNSLRADGAEFIANVLPKLQKLQMLNLGDCLVRTDGAKALAAALTKGCPEIRSIDLGFNEIGGEGGELLVNAMVTKNCLESLILNGNEFGGEMCEYFKDKMEEMGKLDCLGSLSEDEEEDDDDDEEAEDDDDENYEDIDEDYDEEGDEEGDSHDESNQSINNKSHTRVMSKTSNRSPMSRVTLTDFLSNPTADAFMILHTAKEDFSSALPEEPAIRDYLELFMKISSVVNLDNDNVKTAASKDADDLLSKAYNLDSEDATIFNNELMVAIGLMKGEDKKPQTGLDITGALLLMEHIAKQSYFKASTKDLLQLFLSQPFKYVTAAGKAKHMLLKTLYRV</sequence>
<evidence type="ECO:0000313" key="6">
    <source>
        <dbReference type="EMBL" id="GIY50737.1"/>
    </source>
</evidence>
<evidence type="ECO:0000256" key="3">
    <source>
        <dbReference type="ARBA" id="ARBA00022737"/>
    </source>
</evidence>
<dbReference type="InterPro" id="IPR009109">
    <property type="entry name" value="Ran_GTPase_activating_1_C"/>
</dbReference>
<dbReference type="GO" id="GO:0005829">
    <property type="term" value="C:cytosol"/>
    <property type="evidence" value="ECO:0007669"/>
    <property type="project" value="TreeGrafter"/>
</dbReference>
<keyword evidence="2" id="KW-0433">Leucine-rich repeat</keyword>
<dbReference type="SUPFAM" id="SSF69099">
    <property type="entry name" value="Ran-GTPase activating protein 1 (RanGAP1), C-terminal domain"/>
    <property type="match status" value="1"/>
</dbReference>
<organism evidence="6 7">
    <name type="scientific">Caerostris extrusa</name>
    <name type="common">Bark spider</name>
    <name type="synonym">Caerostris bankana</name>
    <dbReference type="NCBI Taxonomy" id="172846"/>
    <lineage>
        <taxon>Eukaryota</taxon>
        <taxon>Metazoa</taxon>
        <taxon>Ecdysozoa</taxon>
        <taxon>Arthropoda</taxon>
        <taxon>Chelicerata</taxon>
        <taxon>Arachnida</taxon>
        <taxon>Araneae</taxon>
        <taxon>Araneomorphae</taxon>
        <taxon>Entelegynae</taxon>
        <taxon>Araneoidea</taxon>
        <taxon>Araneidae</taxon>
        <taxon>Caerostris</taxon>
    </lineage>
</organism>
<proteinExistence type="predicted"/>
<dbReference type="InterPro" id="IPR001611">
    <property type="entry name" value="Leu-rich_rpt"/>
</dbReference>
<feature type="compositionally biased region" description="Polar residues" evidence="4">
    <location>
        <begin position="403"/>
        <end position="422"/>
    </location>
</feature>
<dbReference type="GO" id="GO:0048471">
    <property type="term" value="C:perinuclear region of cytoplasm"/>
    <property type="evidence" value="ECO:0007669"/>
    <property type="project" value="TreeGrafter"/>
</dbReference>
<name>A0AAV4TZ34_CAEEX</name>
<dbReference type="InterPro" id="IPR032675">
    <property type="entry name" value="LRR_dom_sf"/>
</dbReference>
<evidence type="ECO:0000259" key="5">
    <source>
        <dbReference type="Pfam" id="PF07834"/>
    </source>
</evidence>
<dbReference type="PANTHER" id="PTHR24113:SF12">
    <property type="entry name" value="RAN GTPASE-ACTIVATING PROTEIN 1"/>
    <property type="match status" value="1"/>
</dbReference>
<evidence type="ECO:0000256" key="1">
    <source>
        <dbReference type="ARBA" id="ARBA00022468"/>
    </source>
</evidence>
<dbReference type="SMART" id="SM00368">
    <property type="entry name" value="LRR_RI"/>
    <property type="match status" value="6"/>
</dbReference>
<dbReference type="Pfam" id="PF13516">
    <property type="entry name" value="LRR_6"/>
    <property type="match status" value="4"/>
</dbReference>
<dbReference type="SUPFAM" id="SSF52047">
    <property type="entry name" value="RNI-like"/>
    <property type="match status" value="1"/>
</dbReference>
<dbReference type="Gene3D" id="3.80.10.10">
    <property type="entry name" value="Ribonuclease Inhibitor"/>
    <property type="match status" value="1"/>
</dbReference>
<dbReference type="GO" id="GO:0007165">
    <property type="term" value="P:signal transduction"/>
    <property type="evidence" value="ECO:0007669"/>
    <property type="project" value="InterPro"/>
</dbReference>
<keyword evidence="7" id="KW-1185">Reference proteome</keyword>
<dbReference type="PANTHER" id="PTHR24113">
    <property type="entry name" value="RAN GTPASE-ACTIVATING PROTEIN 1"/>
    <property type="match status" value="1"/>
</dbReference>
<comment type="caution">
    <text evidence="6">The sequence shown here is derived from an EMBL/GenBank/DDBJ whole genome shotgun (WGS) entry which is preliminary data.</text>
</comment>
<reference evidence="6 7" key="1">
    <citation type="submission" date="2021-06" db="EMBL/GenBank/DDBJ databases">
        <title>Caerostris extrusa draft genome.</title>
        <authorList>
            <person name="Kono N."/>
            <person name="Arakawa K."/>
        </authorList>
    </citation>
    <scope>NUCLEOTIDE SEQUENCE [LARGE SCALE GENOMIC DNA]</scope>
</reference>
<feature type="domain" description="Ran-GTPase activating protein 1 C-terminal" evidence="5">
    <location>
        <begin position="408"/>
        <end position="581"/>
    </location>
</feature>
<feature type="compositionally biased region" description="Acidic residues" evidence="4">
    <location>
        <begin position="360"/>
        <end position="398"/>
    </location>
</feature>
<evidence type="ECO:0000313" key="7">
    <source>
        <dbReference type="Proteomes" id="UP001054945"/>
    </source>
</evidence>
<evidence type="ECO:0000256" key="4">
    <source>
        <dbReference type="SAM" id="MobiDB-lite"/>
    </source>
</evidence>
<gene>
    <name evidence="6" type="primary">Rangap1</name>
    <name evidence="6" type="ORF">CEXT_372261</name>
</gene>
<evidence type="ECO:0000256" key="2">
    <source>
        <dbReference type="ARBA" id="ARBA00022614"/>
    </source>
</evidence>
<dbReference type="Pfam" id="PF07834">
    <property type="entry name" value="RanGAP1_C"/>
    <property type="match status" value="1"/>
</dbReference>
<feature type="region of interest" description="Disordered" evidence="4">
    <location>
        <begin position="359"/>
        <end position="422"/>
    </location>
</feature>
<protein>
    <submittedName>
        <fullName evidence="6">Ran GTPase-activating protein 1</fullName>
    </submittedName>
</protein>
<dbReference type="GO" id="GO:0005096">
    <property type="term" value="F:GTPase activator activity"/>
    <property type="evidence" value="ECO:0007669"/>
    <property type="project" value="UniProtKB-KW"/>
</dbReference>
<dbReference type="EMBL" id="BPLR01012017">
    <property type="protein sequence ID" value="GIY50737.1"/>
    <property type="molecule type" value="Genomic_DNA"/>
</dbReference>
<dbReference type="Gene3D" id="1.25.40.200">
    <property type="entry name" value="Ran-GTPase activating protein 1, C-terminal domain"/>
    <property type="match status" value="1"/>
</dbReference>
<keyword evidence="1" id="KW-0343">GTPase activation</keyword>